<dbReference type="Proteomes" id="UP000061018">
    <property type="component" value="Plasmid pSAM1"/>
</dbReference>
<geneLocation type="plasmid" evidence="1 2">
    <name>pSAM1</name>
</geneLocation>
<dbReference type="AlphaFoldDB" id="A0A0K2B5P6"/>
<dbReference type="EMBL" id="CP012383">
    <property type="protein sequence ID" value="AKZ60735.1"/>
    <property type="molecule type" value="Genomic_DNA"/>
</dbReference>
<dbReference type="RefSeq" id="WP_053143236.1">
    <property type="nucleotide sequence ID" value="NZ_CP012383.1"/>
</dbReference>
<gene>
    <name evidence="1" type="ORF">SAM23877_p026</name>
</gene>
<proteinExistence type="predicted"/>
<keyword evidence="1" id="KW-0614">Plasmid</keyword>
<protein>
    <submittedName>
        <fullName evidence="1">Uncharacterized protein</fullName>
    </submittedName>
</protein>
<evidence type="ECO:0000313" key="2">
    <source>
        <dbReference type="Proteomes" id="UP000061018"/>
    </source>
</evidence>
<evidence type="ECO:0000313" key="1">
    <source>
        <dbReference type="EMBL" id="AKZ60735.1"/>
    </source>
</evidence>
<reference evidence="2" key="1">
    <citation type="journal article" date="2015" name="J. Biotechnol.">
        <title>Complete genome sequence of Streptomyces ambofaciens ATCC 23877, the spiramycin producer.</title>
        <authorList>
            <person name="Thibessard A."/>
            <person name="Haas D."/>
            <person name="Gerbaud C."/>
            <person name="Aigle B."/>
            <person name="Lautru S."/>
            <person name="Pernodet J.L."/>
            <person name="Leblond P."/>
        </authorList>
    </citation>
    <scope>NUCLEOTIDE SEQUENCE [LARGE SCALE GENOMIC DNA]</scope>
    <source>
        <strain evidence="2">ATCC 23877 / 3486 / DSM 40053 / JCM 4204 / NBRC 12836 / NRRL B-2516</strain>
        <plasmid evidence="2">pSAM1</plasmid>
    </source>
</reference>
<sequence length="64" mass="6932">MTAFVRAFVFCDGCGQPLDNDTVPSARSISEALRDAKRRSWVRKRGGRDLCEGCAAGARQDGAQ</sequence>
<name>A0A0K2B5P6_STRA7</name>
<accession>A0A0K2B5P6</accession>
<dbReference type="KEGG" id="samb:SAM23877_p026"/>
<organism evidence="1 2">
    <name type="scientific">Streptomyces ambofaciens (strain ATCC 23877 / 3486 / DSM 40053 / JCM 4204 / NBRC 12836 / NRRL B-2516)</name>
    <dbReference type="NCBI Taxonomy" id="278992"/>
    <lineage>
        <taxon>Bacteria</taxon>
        <taxon>Bacillati</taxon>
        <taxon>Actinomycetota</taxon>
        <taxon>Actinomycetes</taxon>
        <taxon>Kitasatosporales</taxon>
        <taxon>Streptomycetaceae</taxon>
        <taxon>Streptomyces</taxon>
    </lineage>
</organism>